<evidence type="ECO:0000313" key="4">
    <source>
        <dbReference type="Proteomes" id="UP000002012"/>
    </source>
</evidence>
<dbReference type="InterPro" id="IPR049067">
    <property type="entry name" value="MreB-like_C"/>
</dbReference>
<dbReference type="PaxDb" id="522772-Dacet_0544"/>
<proteinExistence type="predicted"/>
<reference evidence="3 4" key="1">
    <citation type="journal article" date="2010" name="Stand. Genomic Sci.">
        <title>Complete genome sequence of Denitrovibrio acetiphilus type strain (N2460).</title>
        <authorList>
            <person name="Kiss H."/>
            <person name="Lang E."/>
            <person name="Lapidus A."/>
            <person name="Copeland A."/>
            <person name="Nolan M."/>
            <person name="Glavina Del Rio T."/>
            <person name="Chen F."/>
            <person name="Lucas S."/>
            <person name="Tice H."/>
            <person name="Cheng J.F."/>
            <person name="Han C."/>
            <person name="Goodwin L."/>
            <person name="Pitluck S."/>
            <person name="Liolios K."/>
            <person name="Pati A."/>
            <person name="Ivanova N."/>
            <person name="Mavromatis K."/>
            <person name="Chen A."/>
            <person name="Palaniappan K."/>
            <person name="Land M."/>
            <person name="Hauser L."/>
            <person name="Chang Y.J."/>
            <person name="Jeffries C.D."/>
            <person name="Detter J.C."/>
            <person name="Brettin T."/>
            <person name="Spring S."/>
            <person name="Rohde M."/>
            <person name="Goker M."/>
            <person name="Woyke T."/>
            <person name="Bristow J."/>
            <person name="Eisen J.A."/>
            <person name="Markowitz V."/>
            <person name="Hugenholtz P."/>
            <person name="Kyrpides N.C."/>
            <person name="Klenk H.P."/>
        </authorList>
    </citation>
    <scope>NUCLEOTIDE SEQUENCE [LARGE SCALE GENOMIC DNA]</scope>
    <source>
        <strain evidence="4">DSM 12809 / NBRC 114555 / N2460</strain>
    </source>
</reference>
<dbReference type="OrthoDB" id="143284at2"/>
<dbReference type="SUPFAM" id="SSF53067">
    <property type="entry name" value="Actin-like ATPase domain"/>
    <property type="match status" value="2"/>
</dbReference>
<keyword evidence="3" id="KW-0132">Cell division</keyword>
<keyword evidence="4" id="KW-1185">Reference proteome</keyword>
<dbReference type="Proteomes" id="UP000002012">
    <property type="component" value="Chromosome"/>
</dbReference>
<dbReference type="HOGENOM" id="CLU_066405_1_0_0"/>
<name>D4H431_DENA2</name>
<dbReference type="EMBL" id="CP001968">
    <property type="protein sequence ID" value="ADD67342.1"/>
    <property type="molecule type" value="Genomic_DNA"/>
</dbReference>
<sequence>MIGIDVGYGDVKAVYMDVGELKYFKLPTAVAYAPMNSIDIADEAEERYSFQGREYIVGESARFGAFSTRSFDFLKKYAPLFIHHTLKVLRLVPSYVATGLPLGLFNRKDEMTKELTTAQVDGNTIKAEFSMFPQAVGILLDYRMDDAGKVKADTAKNGIVSDIGFNTIDVLCFEKGTAIRSDAKTLDKFGISKIVLELVELINREHGIQLSDQEAKDVFLAGRMNVYGNKIDLTEAIRNITEMYFDEVMHNIRSLWDKRLQRADLLLLAGGGAVTIAKYVPSEYAKIVKVPERSEFANARGYLKALMAKQEQALKADK</sequence>
<dbReference type="InParanoid" id="D4H431"/>
<keyword evidence="3" id="KW-0131">Cell cycle</keyword>
<evidence type="ECO:0000259" key="1">
    <source>
        <dbReference type="Pfam" id="PF17989"/>
    </source>
</evidence>
<feature type="domain" description="Actin-like protein N-terminal" evidence="1">
    <location>
        <begin position="3"/>
        <end position="137"/>
    </location>
</feature>
<dbReference type="Pfam" id="PF17989">
    <property type="entry name" value="ALP_N"/>
    <property type="match status" value="1"/>
</dbReference>
<dbReference type="STRING" id="522772.Dacet_0544"/>
<dbReference type="AlphaFoldDB" id="D4H431"/>
<feature type="domain" description="Actin homologue MreB-like C-terminal" evidence="2">
    <location>
        <begin position="161"/>
        <end position="277"/>
    </location>
</feature>
<protein>
    <submittedName>
        <fullName evidence="3">MreB-like ATPase involved in cell division</fullName>
    </submittedName>
</protein>
<dbReference type="InterPro" id="IPR040607">
    <property type="entry name" value="ALP_N"/>
</dbReference>
<accession>D4H431</accession>
<gene>
    <name evidence="3" type="ordered locus">Dacet_0544</name>
</gene>
<dbReference type="KEGG" id="dap:Dacet_0544"/>
<evidence type="ECO:0000259" key="2">
    <source>
        <dbReference type="Pfam" id="PF21522"/>
    </source>
</evidence>
<dbReference type="Gene3D" id="3.30.420.40">
    <property type="match status" value="2"/>
</dbReference>
<dbReference type="InterPro" id="IPR043129">
    <property type="entry name" value="ATPase_NBD"/>
</dbReference>
<dbReference type="GO" id="GO:0051301">
    <property type="term" value="P:cell division"/>
    <property type="evidence" value="ECO:0007669"/>
    <property type="project" value="UniProtKB-KW"/>
</dbReference>
<dbReference type="Pfam" id="PF21522">
    <property type="entry name" value="MreB-like_C"/>
    <property type="match status" value="1"/>
</dbReference>
<organism evidence="3 4">
    <name type="scientific">Denitrovibrio acetiphilus (strain DSM 12809 / NBRC 114555 / N2460)</name>
    <dbReference type="NCBI Taxonomy" id="522772"/>
    <lineage>
        <taxon>Bacteria</taxon>
        <taxon>Pseudomonadati</taxon>
        <taxon>Deferribacterota</taxon>
        <taxon>Deferribacteres</taxon>
        <taxon>Deferribacterales</taxon>
        <taxon>Geovibrionaceae</taxon>
        <taxon>Denitrovibrio</taxon>
    </lineage>
</organism>
<dbReference type="eggNOG" id="COG0443">
    <property type="taxonomic scope" value="Bacteria"/>
</dbReference>
<evidence type="ECO:0000313" key="3">
    <source>
        <dbReference type="EMBL" id="ADD67342.1"/>
    </source>
</evidence>
<dbReference type="RefSeq" id="WP_013009886.1">
    <property type="nucleotide sequence ID" value="NC_013943.1"/>
</dbReference>